<dbReference type="PANTHER" id="PTHR18866:SF33">
    <property type="entry name" value="METHYLCROTONOYL-COA CARBOXYLASE SUBUNIT ALPHA, MITOCHONDRIAL-RELATED"/>
    <property type="match status" value="1"/>
</dbReference>
<feature type="domain" description="Biotin carboxylation" evidence="8">
    <location>
        <begin position="1"/>
        <end position="448"/>
    </location>
</feature>
<dbReference type="GO" id="GO:0005524">
    <property type="term" value="F:ATP binding"/>
    <property type="evidence" value="ECO:0007669"/>
    <property type="project" value="UniProtKB-UniRule"/>
</dbReference>
<dbReference type="Pfam" id="PF00289">
    <property type="entry name" value="Biotin_carb_N"/>
    <property type="match status" value="1"/>
</dbReference>
<sequence length="451" mass="48368">MFKTVLIANRGEIALRVARTCREMGLRVVAVYSTEDRNSAVVGLADQAVCIGPGPAKLSYLNLSAVVEAALATGADAVHPGYGFLSEVPDFAEACETSGLTFVGPPAAVMDRLGDKSSARRAMAEVGLPMLPGSIEPIVDADMAAKVAADVGYPVIVKAVAGGGGRGMCVVSEAGELPQRYREIRTTAQALFGDDRVYIERYLPSARHVEVQVVCDGYGGGVHLGLRDCSVQRRRQKIIEETPAPSMPASLTEEICEAAVRALVATGYVGAGTVEFLLDGPDRWYFMEVNCRIQVEHPVTEMVYGVDLIREQLLIAAGNPLSLRQSELIPRGAAIECRINAEDPARDFLPTPGQLTELRLPGGPFVRVDTDARCNSRISPAYDPLLAKISVWGPDRPQALARMLRALDEFHAEGPGVCTNRDFLRTALRHQPFVAGTHNTSLVADLAPALP</sequence>
<keyword evidence="10" id="KW-1185">Reference proteome</keyword>
<dbReference type="InterPro" id="IPR005479">
    <property type="entry name" value="CPAse_ATP-bd"/>
</dbReference>
<dbReference type="InterPro" id="IPR011054">
    <property type="entry name" value="Rudment_hybrid_motif"/>
</dbReference>
<dbReference type="InterPro" id="IPR016185">
    <property type="entry name" value="PreATP-grasp_dom_sf"/>
</dbReference>
<evidence type="ECO:0000256" key="1">
    <source>
        <dbReference type="ARBA" id="ARBA00013263"/>
    </source>
</evidence>
<dbReference type="InterPro" id="IPR011761">
    <property type="entry name" value="ATP-grasp"/>
</dbReference>
<dbReference type="Gene3D" id="3.30.470.20">
    <property type="entry name" value="ATP-grasp fold, B domain"/>
    <property type="match status" value="1"/>
</dbReference>
<dbReference type="PANTHER" id="PTHR18866">
    <property type="entry name" value="CARBOXYLASE:PYRUVATE/ACETYL-COA/PROPIONYL-COA CARBOXYLASE"/>
    <property type="match status" value="1"/>
</dbReference>
<evidence type="ECO:0000313" key="10">
    <source>
        <dbReference type="Proteomes" id="UP000612899"/>
    </source>
</evidence>
<dbReference type="AlphaFoldDB" id="A0A8J3QH71"/>
<organism evidence="9 10">
    <name type="scientific">Rhizocola hellebori</name>
    <dbReference type="NCBI Taxonomy" id="1392758"/>
    <lineage>
        <taxon>Bacteria</taxon>
        <taxon>Bacillati</taxon>
        <taxon>Actinomycetota</taxon>
        <taxon>Actinomycetes</taxon>
        <taxon>Micromonosporales</taxon>
        <taxon>Micromonosporaceae</taxon>
        <taxon>Rhizocola</taxon>
    </lineage>
</organism>
<evidence type="ECO:0000259" key="8">
    <source>
        <dbReference type="PROSITE" id="PS50979"/>
    </source>
</evidence>
<dbReference type="SUPFAM" id="SSF52440">
    <property type="entry name" value="PreATP-grasp domain"/>
    <property type="match status" value="1"/>
</dbReference>
<evidence type="ECO:0000256" key="4">
    <source>
        <dbReference type="ARBA" id="ARBA00022840"/>
    </source>
</evidence>
<dbReference type="SUPFAM" id="SSF56059">
    <property type="entry name" value="Glutathione synthetase ATP-binding domain-like"/>
    <property type="match status" value="1"/>
</dbReference>
<dbReference type="Proteomes" id="UP000612899">
    <property type="component" value="Unassembled WGS sequence"/>
</dbReference>
<evidence type="ECO:0000256" key="6">
    <source>
        <dbReference type="PROSITE-ProRule" id="PRU00409"/>
    </source>
</evidence>
<keyword evidence="3 6" id="KW-0547">Nucleotide-binding</keyword>
<dbReference type="InterPro" id="IPR005481">
    <property type="entry name" value="BC-like_N"/>
</dbReference>
<dbReference type="SMART" id="SM00878">
    <property type="entry name" value="Biotin_carb_C"/>
    <property type="match status" value="1"/>
</dbReference>
<evidence type="ECO:0000259" key="7">
    <source>
        <dbReference type="PROSITE" id="PS50975"/>
    </source>
</evidence>
<evidence type="ECO:0000256" key="5">
    <source>
        <dbReference type="ARBA" id="ARBA00023267"/>
    </source>
</evidence>
<gene>
    <name evidence="9" type="primary">accC</name>
    <name evidence="9" type="ORF">Rhe02_76410</name>
</gene>
<dbReference type="Pfam" id="PF02786">
    <property type="entry name" value="CPSase_L_D2"/>
    <property type="match status" value="1"/>
</dbReference>
<dbReference type="RefSeq" id="WP_203913303.1">
    <property type="nucleotide sequence ID" value="NZ_BONY01000071.1"/>
</dbReference>
<reference evidence="9" key="1">
    <citation type="submission" date="2021-01" db="EMBL/GenBank/DDBJ databases">
        <title>Whole genome shotgun sequence of Rhizocola hellebori NBRC 109834.</title>
        <authorList>
            <person name="Komaki H."/>
            <person name="Tamura T."/>
        </authorList>
    </citation>
    <scope>NUCLEOTIDE SEQUENCE</scope>
    <source>
        <strain evidence="9">NBRC 109834</strain>
    </source>
</reference>
<feature type="domain" description="ATP-grasp" evidence="7">
    <location>
        <begin position="120"/>
        <end position="317"/>
    </location>
</feature>
<dbReference type="EC" id="6.3.4.14" evidence="1"/>
<dbReference type="PROSITE" id="PS50979">
    <property type="entry name" value="BC"/>
    <property type="match status" value="1"/>
</dbReference>
<comment type="caution">
    <text evidence="9">The sequence shown here is derived from an EMBL/GenBank/DDBJ whole genome shotgun (WGS) entry which is preliminary data.</text>
</comment>
<keyword evidence="5" id="KW-0092">Biotin</keyword>
<accession>A0A8J3QH71</accession>
<dbReference type="InterPro" id="IPR011764">
    <property type="entry name" value="Biotin_carboxylation_dom"/>
</dbReference>
<name>A0A8J3QH71_9ACTN</name>
<proteinExistence type="predicted"/>
<evidence type="ECO:0000256" key="3">
    <source>
        <dbReference type="ARBA" id="ARBA00022741"/>
    </source>
</evidence>
<keyword evidence="2" id="KW-0436">Ligase</keyword>
<keyword evidence="4 6" id="KW-0067">ATP-binding</keyword>
<dbReference type="InterPro" id="IPR005482">
    <property type="entry name" value="Biotin_COase_C"/>
</dbReference>
<dbReference type="GO" id="GO:0046872">
    <property type="term" value="F:metal ion binding"/>
    <property type="evidence" value="ECO:0007669"/>
    <property type="project" value="InterPro"/>
</dbReference>
<protein>
    <recommendedName>
        <fullName evidence="1">biotin carboxylase</fullName>
        <ecNumber evidence="1">6.3.4.14</ecNumber>
    </recommendedName>
</protein>
<dbReference type="Pfam" id="PF02785">
    <property type="entry name" value="Biotin_carb_C"/>
    <property type="match status" value="1"/>
</dbReference>
<evidence type="ECO:0000256" key="2">
    <source>
        <dbReference type="ARBA" id="ARBA00022598"/>
    </source>
</evidence>
<dbReference type="EMBL" id="BONY01000071">
    <property type="protein sequence ID" value="GIH09574.1"/>
    <property type="molecule type" value="Genomic_DNA"/>
</dbReference>
<dbReference type="InterPro" id="IPR050856">
    <property type="entry name" value="Biotin_carboxylase_complex"/>
</dbReference>
<dbReference type="SUPFAM" id="SSF51246">
    <property type="entry name" value="Rudiment single hybrid motif"/>
    <property type="match status" value="1"/>
</dbReference>
<dbReference type="PROSITE" id="PS50975">
    <property type="entry name" value="ATP_GRASP"/>
    <property type="match status" value="1"/>
</dbReference>
<evidence type="ECO:0000313" key="9">
    <source>
        <dbReference type="EMBL" id="GIH09574.1"/>
    </source>
</evidence>
<dbReference type="GO" id="GO:0004075">
    <property type="term" value="F:biotin carboxylase activity"/>
    <property type="evidence" value="ECO:0007669"/>
    <property type="project" value="UniProtKB-EC"/>
</dbReference>